<dbReference type="Proteomes" id="UP001519863">
    <property type="component" value="Unassembled WGS sequence"/>
</dbReference>
<proteinExistence type="predicted"/>
<protein>
    <submittedName>
        <fullName evidence="1">Uncharacterized protein</fullName>
    </submittedName>
</protein>
<organism evidence="1 2">
    <name type="scientific">Actinoplanes hulinensis</name>
    <dbReference type="NCBI Taxonomy" id="1144547"/>
    <lineage>
        <taxon>Bacteria</taxon>
        <taxon>Bacillati</taxon>
        <taxon>Actinomycetota</taxon>
        <taxon>Actinomycetes</taxon>
        <taxon>Micromonosporales</taxon>
        <taxon>Micromonosporaceae</taxon>
        <taxon>Actinoplanes</taxon>
    </lineage>
</organism>
<comment type="caution">
    <text evidence="1">The sequence shown here is derived from an EMBL/GenBank/DDBJ whole genome shotgun (WGS) entry which is preliminary data.</text>
</comment>
<dbReference type="EMBL" id="JAHXZI010000039">
    <property type="protein sequence ID" value="MBW6440202.1"/>
    <property type="molecule type" value="Genomic_DNA"/>
</dbReference>
<evidence type="ECO:0000313" key="1">
    <source>
        <dbReference type="EMBL" id="MBW6440202.1"/>
    </source>
</evidence>
<gene>
    <name evidence="1" type="ORF">KZ829_41405</name>
</gene>
<keyword evidence="2" id="KW-1185">Reference proteome</keyword>
<reference evidence="1 2" key="1">
    <citation type="journal article" date="2013" name="Antonie Van Leeuwenhoek">
        <title>Actinoplanes hulinensis sp. nov., a novel actinomycete isolated from soybean root (Glycine max (L.) Merr).</title>
        <authorList>
            <person name="Shen Y."/>
            <person name="Liu C."/>
            <person name="Wang X."/>
            <person name="Zhao J."/>
            <person name="Jia F."/>
            <person name="Zhang Y."/>
            <person name="Wang L."/>
            <person name="Yang D."/>
            <person name="Xiang W."/>
        </authorList>
    </citation>
    <scope>NUCLEOTIDE SEQUENCE [LARGE SCALE GENOMIC DNA]</scope>
    <source>
        <strain evidence="1 2">NEAU-M9</strain>
    </source>
</reference>
<evidence type="ECO:0000313" key="2">
    <source>
        <dbReference type="Proteomes" id="UP001519863"/>
    </source>
</evidence>
<dbReference type="RefSeq" id="WP_220149316.1">
    <property type="nucleotide sequence ID" value="NZ_JAHXZI010000039.1"/>
</dbReference>
<accession>A0ABS7BH23</accession>
<sequence>MTRLALVGLHGIIGEEWVRVSGTLEGDEPRVGGEVTLAVDGADITIATVRAVEDWGVPHLRTIAVDAAVADLLR</sequence>
<name>A0ABS7BH23_9ACTN</name>